<dbReference type="InterPro" id="IPR050350">
    <property type="entry name" value="Compl-Cell_Adhes-Reg"/>
</dbReference>
<dbReference type="AlphaFoldDB" id="A0A7K4T517"/>
<evidence type="ECO:0000313" key="8">
    <source>
        <dbReference type="EMBL" id="NWQ93038.1"/>
    </source>
</evidence>
<feature type="domain" description="Sushi" evidence="7">
    <location>
        <begin position="1"/>
        <end position="57"/>
    </location>
</feature>
<evidence type="ECO:0000256" key="2">
    <source>
        <dbReference type="ARBA" id="ARBA00022729"/>
    </source>
</evidence>
<dbReference type="EMBL" id="VYXH01007758">
    <property type="protein sequence ID" value="NWQ93038.1"/>
    <property type="molecule type" value="Genomic_DNA"/>
</dbReference>
<dbReference type="InterPro" id="IPR035976">
    <property type="entry name" value="Sushi/SCR/CCP_sf"/>
</dbReference>
<keyword evidence="9" id="KW-1185">Reference proteome</keyword>
<feature type="disulfide bond" evidence="6">
    <location>
        <begin position="28"/>
        <end position="55"/>
    </location>
</feature>
<gene>
    <name evidence="8" type="primary">Cr2_2</name>
    <name evidence="8" type="ORF">BURBIS_R15898</name>
</gene>
<keyword evidence="5" id="KW-0325">Glycoprotein</keyword>
<dbReference type="Pfam" id="PF00084">
    <property type="entry name" value="Sushi"/>
    <property type="match status" value="1"/>
</dbReference>
<dbReference type="SMART" id="SM00032">
    <property type="entry name" value="CCP"/>
    <property type="match status" value="1"/>
</dbReference>
<keyword evidence="3" id="KW-0677">Repeat</keyword>
<evidence type="ECO:0000256" key="4">
    <source>
        <dbReference type="ARBA" id="ARBA00023157"/>
    </source>
</evidence>
<organism evidence="8 9">
    <name type="scientific">Burhinus bistriatus</name>
    <dbReference type="NCBI Taxonomy" id="240201"/>
    <lineage>
        <taxon>Eukaryota</taxon>
        <taxon>Metazoa</taxon>
        <taxon>Chordata</taxon>
        <taxon>Craniata</taxon>
        <taxon>Vertebrata</taxon>
        <taxon>Euteleostomi</taxon>
        <taxon>Archelosauria</taxon>
        <taxon>Archosauria</taxon>
        <taxon>Dinosauria</taxon>
        <taxon>Saurischia</taxon>
        <taxon>Theropoda</taxon>
        <taxon>Coelurosauria</taxon>
        <taxon>Aves</taxon>
        <taxon>Neognathae</taxon>
        <taxon>Neoaves</taxon>
        <taxon>Charadriiformes</taxon>
        <taxon>Burhinidae</taxon>
        <taxon>Burhinus</taxon>
    </lineage>
</organism>
<reference evidence="8 9" key="1">
    <citation type="submission" date="2019-09" db="EMBL/GenBank/DDBJ databases">
        <title>Bird 10,000 Genomes (B10K) Project - Family phase.</title>
        <authorList>
            <person name="Zhang G."/>
        </authorList>
    </citation>
    <scope>NUCLEOTIDE SEQUENCE [LARGE SCALE GENOMIC DNA]</scope>
    <source>
        <strain evidence="8">B10K-DU-001-64</strain>
        <tissue evidence="8">Muscle</tissue>
    </source>
</reference>
<comment type="caution">
    <text evidence="8">The sequence shown here is derived from an EMBL/GenBank/DDBJ whole genome shotgun (WGS) entry which is preliminary data.</text>
</comment>
<keyword evidence="2" id="KW-0732">Signal</keyword>
<dbReference type="PROSITE" id="PS50923">
    <property type="entry name" value="SUSHI"/>
    <property type="match status" value="1"/>
</dbReference>
<name>A0A7K4T517_9CHAR</name>
<dbReference type="InterPro" id="IPR000436">
    <property type="entry name" value="Sushi_SCR_CCP_dom"/>
</dbReference>
<feature type="non-terminal residue" evidence="8">
    <location>
        <position position="78"/>
    </location>
</feature>
<comment type="caution">
    <text evidence="6">Lacks conserved residue(s) required for the propagation of feature annotation.</text>
</comment>
<keyword evidence="4 6" id="KW-1015">Disulfide bond</keyword>
<dbReference type="Proteomes" id="UP000574691">
    <property type="component" value="Unassembled WGS sequence"/>
</dbReference>
<evidence type="ECO:0000256" key="3">
    <source>
        <dbReference type="ARBA" id="ARBA00022737"/>
    </source>
</evidence>
<protein>
    <submittedName>
        <fullName evidence="8">CR2 protein</fullName>
    </submittedName>
</protein>
<dbReference type="Gene3D" id="2.10.70.10">
    <property type="entry name" value="Complement Module, domain 1"/>
    <property type="match status" value="1"/>
</dbReference>
<evidence type="ECO:0000259" key="7">
    <source>
        <dbReference type="PROSITE" id="PS50923"/>
    </source>
</evidence>
<evidence type="ECO:0000256" key="1">
    <source>
        <dbReference type="ARBA" id="ARBA00022659"/>
    </source>
</evidence>
<sequence length="78" mass="8690">CPVPQIQNGSVSVLKYHYTYKDTVSFKCHKGFTLRGHHTAQCQADETWGPPVPVCEQGKCQLSDLLALQIPPRLLLPT</sequence>
<keyword evidence="1 6" id="KW-0768">Sushi</keyword>
<feature type="non-terminal residue" evidence="8">
    <location>
        <position position="1"/>
    </location>
</feature>
<dbReference type="SUPFAM" id="SSF57535">
    <property type="entry name" value="Complement control module/SCR domain"/>
    <property type="match status" value="1"/>
</dbReference>
<evidence type="ECO:0000256" key="6">
    <source>
        <dbReference type="PROSITE-ProRule" id="PRU00302"/>
    </source>
</evidence>
<dbReference type="FunFam" id="2.10.70.10:FF:000014">
    <property type="entry name" value="Membrane cofactor protein"/>
    <property type="match status" value="1"/>
</dbReference>
<dbReference type="PANTHER" id="PTHR19325">
    <property type="entry name" value="COMPLEMENT COMPONENT-RELATED SUSHI DOMAIN-CONTAINING"/>
    <property type="match status" value="1"/>
</dbReference>
<dbReference type="CDD" id="cd00033">
    <property type="entry name" value="CCP"/>
    <property type="match status" value="1"/>
</dbReference>
<dbReference type="PANTHER" id="PTHR19325:SF575">
    <property type="entry name" value="LOCOMOTION-RELATED PROTEIN HIKARU GENKI"/>
    <property type="match status" value="1"/>
</dbReference>
<accession>A0A7K4T517</accession>
<evidence type="ECO:0000313" key="9">
    <source>
        <dbReference type="Proteomes" id="UP000574691"/>
    </source>
</evidence>
<evidence type="ECO:0000256" key="5">
    <source>
        <dbReference type="ARBA" id="ARBA00023180"/>
    </source>
</evidence>
<proteinExistence type="predicted"/>